<accession>A0A0F9CDW2</accession>
<organism evidence="1">
    <name type="scientific">marine sediment metagenome</name>
    <dbReference type="NCBI Taxonomy" id="412755"/>
    <lineage>
        <taxon>unclassified sequences</taxon>
        <taxon>metagenomes</taxon>
        <taxon>ecological metagenomes</taxon>
    </lineage>
</organism>
<dbReference type="EMBL" id="LAZR01047163">
    <property type="protein sequence ID" value="KKK94861.1"/>
    <property type="molecule type" value="Genomic_DNA"/>
</dbReference>
<name>A0A0F9CDW2_9ZZZZ</name>
<evidence type="ECO:0000313" key="1">
    <source>
        <dbReference type="EMBL" id="KKK94861.1"/>
    </source>
</evidence>
<feature type="non-terminal residue" evidence="1">
    <location>
        <position position="314"/>
    </location>
</feature>
<dbReference type="PROSITE" id="PS51257">
    <property type="entry name" value="PROKAR_LIPOPROTEIN"/>
    <property type="match status" value="1"/>
</dbReference>
<proteinExistence type="predicted"/>
<gene>
    <name evidence="1" type="ORF">LCGC14_2678590</name>
</gene>
<sequence>MARKRKGLSITGLALLIVFMVSGCSFLLENDTYTFEDDGWYIKLNIDRPITSKAITVSEYDVTGLAIEVRGPNDKVIQTIDWKAEESSKTYLIPVEQQGEHEIIVTHISNDNGEVVEAKESATFYMQAMVITVIDITPGLIGLINIEAGAGELDSNRILVDASRDGGVWWFPQGVYFSESEPHQGKALADFIRSRGFQVDELPRGETITSALLDSYNNIIRAGDHGNYLETELQAYTNFLDRQGTSLILISEFKRTDEKDELAEMLGISFSGIIYGNITDFAEHFITRGATPFYYNAGSIIVNASDNPSIKILG</sequence>
<reference evidence="1" key="1">
    <citation type="journal article" date="2015" name="Nature">
        <title>Complex archaea that bridge the gap between prokaryotes and eukaryotes.</title>
        <authorList>
            <person name="Spang A."/>
            <person name="Saw J.H."/>
            <person name="Jorgensen S.L."/>
            <person name="Zaremba-Niedzwiedzka K."/>
            <person name="Martijn J."/>
            <person name="Lind A.E."/>
            <person name="van Eijk R."/>
            <person name="Schleper C."/>
            <person name="Guy L."/>
            <person name="Ettema T.J."/>
        </authorList>
    </citation>
    <scope>NUCLEOTIDE SEQUENCE</scope>
</reference>
<dbReference type="AlphaFoldDB" id="A0A0F9CDW2"/>
<comment type="caution">
    <text evidence="1">The sequence shown here is derived from an EMBL/GenBank/DDBJ whole genome shotgun (WGS) entry which is preliminary data.</text>
</comment>
<protein>
    <submittedName>
        <fullName evidence="1">Uncharacterized protein</fullName>
    </submittedName>
</protein>